<dbReference type="EMBL" id="QVQT01000001">
    <property type="protein sequence ID" value="RFU18503.1"/>
    <property type="molecule type" value="Genomic_DNA"/>
</dbReference>
<organism evidence="8 9">
    <name type="scientific">Paracidobacterium acidisoli</name>
    <dbReference type="NCBI Taxonomy" id="2303751"/>
    <lineage>
        <taxon>Bacteria</taxon>
        <taxon>Pseudomonadati</taxon>
        <taxon>Acidobacteriota</taxon>
        <taxon>Terriglobia</taxon>
        <taxon>Terriglobales</taxon>
        <taxon>Acidobacteriaceae</taxon>
        <taxon>Paracidobacterium</taxon>
    </lineage>
</organism>
<dbReference type="PANTHER" id="PTHR30288">
    <property type="entry name" value="FLAGELLAR CAP/ASSEMBLY PROTEIN FLID"/>
    <property type="match status" value="1"/>
</dbReference>
<dbReference type="GO" id="GO:0009421">
    <property type="term" value="C:bacterial-type flagellum filament cap"/>
    <property type="evidence" value="ECO:0007669"/>
    <property type="project" value="InterPro"/>
</dbReference>
<evidence type="ECO:0000256" key="4">
    <source>
        <dbReference type="ARBA" id="ARBA00023143"/>
    </source>
</evidence>
<dbReference type="AlphaFoldDB" id="A0A372IVT7"/>
<protein>
    <recommendedName>
        <fullName evidence="5">Flagellar hook-associated protein 2</fullName>
        <shortName evidence="5">HAP2</shortName>
    </recommendedName>
    <alternativeName>
        <fullName evidence="5">Flagellar cap protein</fullName>
    </alternativeName>
</protein>
<keyword evidence="5" id="KW-0964">Secreted</keyword>
<dbReference type="Pfam" id="PF02465">
    <property type="entry name" value="FliD_N"/>
    <property type="match status" value="1"/>
</dbReference>
<dbReference type="InterPro" id="IPR003481">
    <property type="entry name" value="FliD_N"/>
</dbReference>
<evidence type="ECO:0000259" key="7">
    <source>
        <dbReference type="Pfam" id="PF07195"/>
    </source>
</evidence>
<name>A0A372IVT7_9BACT</name>
<evidence type="ECO:0000256" key="2">
    <source>
        <dbReference type="ARBA" id="ARBA00011255"/>
    </source>
</evidence>
<dbReference type="GO" id="GO:0009424">
    <property type="term" value="C:bacterial-type flagellum hook"/>
    <property type="evidence" value="ECO:0007669"/>
    <property type="project" value="UniProtKB-UniRule"/>
</dbReference>
<keyword evidence="4 5" id="KW-0975">Bacterial flagellum</keyword>
<keyword evidence="8" id="KW-0282">Flagellum</keyword>
<sequence length="459" mass="47077">MGIVGISFGSPTSGQGFDVSSTVSQMVTNLQSIETPWKNQLSLLESQDSAVSSIGSDISTLSNALQSLTDFEGVLSGKQGSSSDNSVLELSSASSNAVAGTHTVVVTSLAETSSFVSTTLPTASAGDTLSGQLTVTVNGNTQTIDAGGDTLSTLASAINGGNYGFSANVITDSSGSRLSLVSGTSGVAGDLSVSSTVEDGTSSTAISFTQSQPGADAQLTVDGASFSSASNTVTTAIQGVTFQLLSAAPSETVQVEITNDNSAVETAVSTFVSAYNTVLQDLNQQEGDDASGNPEPLYGNSLTATLQEDIEQALDFTQTSGAITSITQLGISVNDDGTLSLDTDTLNSELNSNYSDVVNFFEPSGSFTSFGGNLSTVISNIGNNAPSGLVYEFLQQNSTEESTLNAEISNENVSISAQQSQLTTELNLANYTLTEIPQQLDNINEIYSAITGYNENGNN</sequence>
<dbReference type="InterPro" id="IPR040026">
    <property type="entry name" value="FliD"/>
</dbReference>
<comment type="subcellular location">
    <subcellularLocation>
        <location evidence="5">Secreted</location>
    </subcellularLocation>
    <subcellularLocation>
        <location evidence="5">Bacterial flagellum</location>
    </subcellularLocation>
</comment>
<dbReference type="Proteomes" id="UP000264702">
    <property type="component" value="Unassembled WGS sequence"/>
</dbReference>
<gene>
    <name evidence="8" type="ORF">D0Y96_02830</name>
</gene>
<dbReference type="OrthoDB" id="105942at2"/>
<keyword evidence="8" id="KW-0969">Cilium</keyword>
<keyword evidence="8" id="KW-0966">Cell projection</keyword>
<accession>A0A372IVT7</accession>
<keyword evidence="9" id="KW-1185">Reference proteome</keyword>
<evidence type="ECO:0000313" key="9">
    <source>
        <dbReference type="Proteomes" id="UP000264702"/>
    </source>
</evidence>
<dbReference type="GO" id="GO:0007155">
    <property type="term" value="P:cell adhesion"/>
    <property type="evidence" value="ECO:0007669"/>
    <property type="project" value="InterPro"/>
</dbReference>
<feature type="domain" description="Flagellar hook-associated protein 2 N-terminal" evidence="6">
    <location>
        <begin position="16"/>
        <end position="112"/>
    </location>
</feature>
<evidence type="ECO:0000313" key="8">
    <source>
        <dbReference type="EMBL" id="RFU18503.1"/>
    </source>
</evidence>
<reference evidence="8 9" key="1">
    <citation type="submission" date="2018-08" db="EMBL/GenBank/DDBJ databases">
        <title>Acidipila sp. 4G-K13, an acidobacterium isolated from forest soil.</title>
        <authorList>
            <person name="Gao Z.-H."/>
            <person name="Qiu L.-H."/>
        </authorList>
    </citation>
    <scope>NUCLEOTIDE SEQUENCE [LARGE SCALE GENOMIC DNA]</scope>
    <source>
        <strain evidence="8 9">4G-K13</strain>
    </source>
</reference>
<comment type="function">
    <text evidence="5">Required for morphogenesis and for the elongation of the flagellar filament by facilitating polymerization of the flagellin monomers at the tip of growing filament. Forms a capping structure, which prevents flagellin subunits (transported through the central channel of the flagellum) from leaking out without polymerization at the distal end.</text>
</comment>
<dbReference type="InterPro" id="IPR010809">
    <property type="entry name" value="FliD_C"/>
</dbReference>
<comment type="similarity">
    <text evidence="1 5">Belongs to the FliD family.</text>
</comment>
<keyword evidence="3" id="KW-0175">Coiled coil</keyword>
<dbReference type="GO" id="GO:0071973">
    <property type="term" value="P:bacterial-type flagellum-dependent cell motility"/>
    <property type="evidence" value="ECO:0007669"/>
    <property type="project" value="TreeGrafter"/>
</dbReference>
<evidence type="ECO:0000256" key="1">
    <source>
        <dbReference type="ARBA" id="ARBA00009764"/>
    </source>
</evidence>
<dbReference type="GO" id="GO:0005576">
    <property type="term" value="C:extracellular region"/>
    <property type="evidence" value="ECO:0007669"/>
    <property type="project" value="UniProtKB-SubCell"/>
</dbReference>
<dbReference type="PANTHER" id="PTHR30288:SF0">
    <property type="entry name" value="FLAGELLAR HOOK-ASSOCIATED PROTEIN 2"/>
    <property type="match status" value="1"/>
</dbReference>
<dbReference type="RefSeq" id="WP_117297798.1">
    <property type="nucleotide sequence ID" value="NZ_QVQT02000001.1"/>
</dbReference>
<evidence type="ECO:0000259" key="6">
    <source>
        <dbReference type="Pfam" id="PF02465"/>
    </source>
</evidence>
<evidence type="ECO:0000256" key="3">
    <source>
        <dbReference type="ARBA" id="ARBA00023054"/>
    </source>
</evidence>
<proteinExistence type="inferred from homology"/>
<comment type="caution">
    <text evidence="8">The sequence shown here is derived from an EMBL/GenBank/DDBJ whole genome shotgun (WGS) entry which is preliminary data.</text>
</comment>
<evidence type="ECO:0000256" key="5">
    <source>
        <dbReference type="RuleBase" id="RU362066"/>
    </source>
</evidence>
<dbReference type="Pfam" id="PF07195">
    <property type="entry name" value="FliD_C"/>
    <property type="match status" value="1"/>
</dbReference>
<feature type="domain" description="Flagellar hook-associated protein 2 C-terminal" evidence="7">
    <location>
        <begin position="214"/>
        <end position="427"/>
    </location>
</feature>
<comment type="subunit">
    <text evidence="2 5">Homopentamer.</text>
</comment>